<accession>A0A2U8WEQ3</accession>
<proteinExistence type="predicted"/>
<name>A0A2U8WEQ3_9HYPH</name>
<evidence type="ECO:0008006" key="4">
    <source>
        <dbReference type="Google" id="ProtNLM"/>
    </source>
</evidence>
<sequence>MPSRHLGAALLAAVLVGSLPALAREPARRPAADALEPCPEQGAGFVRQKGSRTCFRLSGRVGAGLDVRAGADTRAAPSAAGRFAIDTRTESDIGPVRAFVRMGHGRP</sequence>
<feature type="signal peptide" evidence="1">
    <location>
        <begin position="1"/>
        <end position="23"/>
    </location>
</feature>
<evidence type="ECO:0000313" key="3">
    <source>
        <dbReference type="Proteomes" id="UP000245926"/>
    </source>
</evidence>
<feature type="chain" id="PRO_5016041794" description="Porin" evidence="1">
    <location>
        <begin position="24"/>
        <end position="107"/>
    </location>
</feature>
<dbReference type="EMBL" id="CP029550">
    <property type="protein sequence ID" value="AWN44603.1"/>
    <property type="molecule type" value="Genomic_DNA"/>
</dbReference>
<dbReference type="OrthoDB" id="8255413at2"/>
<keyword evidence="1" id="KW-0732">Signal</keyword>
<evidence type="ECO:0000313" key="2">
    <source>
        <dbReference type="EMBL" id="AWN44603.1"/>
    </source>
</evidence>
<dbReference type="KEGG" id="mets:DK389_16915"/>
<keyword evidence="3" id="KW-1185">Reference proteome</keyword>
<protein>
    <recommendedName>
        <fullName evidence="4">Porin</fullName>
    </recommendedName>
</protein>
<dbReference type="AlphaFoldDB" id="A0A2U8WEQ3"/>
<reference evidence="3" key="1">
    <citation type="submission" date="2018-05" db="EMBL/GenBank/DDBJ databases">
        <title>Complete Genome Sequence of Methylobacterium sp. 17SD2-17.</title>
        <authorList>
            <person name="Srinivasan S."/>
        </authorList>
    </citation>
    <scope>NUCLEOTIDE SEQUENCE [LARGE SCALE GENOMIC DNA]</scope>
    <source>
        <strain evidence="3">17SD2-17</strain>
    </source>
</reference>
<evidence type="ECO:0000256" key="1">
    <source>
        <dbReference type="SAM" id="SignalP"/>
    </source>
</evidence>
<gene>
    <name evidence="2" type="ORF">DK389_16915</name>
</gene>
<organism evidence="2 3">
    <name type="scientific">Methylobacterium durans</name>
    <dbReference type="NCBI Taxonomy" id="2202825"/>
    <lineage>
        <taxon>Bacteria</taxon>
        <taxon>Pseudomonadati</taxon>
        <taxon>Pseudomonadota</taxon>
        <taxon>Alphaproteobacteria</taxon>
        <taxon>Hyphomicrobiales</taxon>
        <taxon>Methylobacteriaceae</taxon>
        <taxon>Methylobacterium</taxon>
    </lineage>
</organism>
<dbReference type="Proteomes" id="UP000245926">
    <property type="component" value="Chromosome"/>
</dbReference>